<dbReference type="InterPro" id="IPR001307">
    <property type="entry name" value="Thiosulphate_STrfase_CS"/>
</dbReference>
<evidence type="ECO:0000313" key="4">
    <source>
        <dbReference type="Proteomes" id="UP000427716"/>
    </source>
</evidence>
<sequence length="162" mass="17628">MKITPTHKSGLIAGAIACGLILGATSPVMAENEALIDAMEGYVMFADYQGATIRPEQIPAEQWEQMTVVDTRDAGQYAEDHIPGAINIEWRQILERRDKLPRDEMVLVYCNTGTLSAQAGLILRLAGMDNVRILQDGFTGFKAAGGFEANARAQEESQEAAE</sequence>
<dbReference type="Pfam" id="PF00581">
    <property type="entry name" value="Rhodanese"/>
    <property type="match status" value="1"/>
</dbReference>
<dbReference type="Gene3D" id="3.40.250.10">
    <property type="entry name" value="Rhodanese-like domain"/>
    <property type="match status" value="1"/>
</dbReference>
<feature type="domain" description="Rhodanese" evidence="2">
    <location>
        <begin position="62"/>
        <end position="150"/>
    </location>
</feature>
<dbReference type="Proteomes" id="UP000427716">
    <property type="component" value="Chromosome"/>
</dbReference>
<dbReference type="RefSeq" id="WP_156575213.1">
    <property type="nucleotide sequence ID" value="NZ_CP046415.1"/>
</dbReference>
<protein>
    <submittedName>
        <fullName evidence="3">Rhodanese-like domain-containing protein</fullName>
    </submittedName>
</protein>
<dbReference type="GO" id="GO:0004792">
    <property type="term" value="F:thiosulfate-cyanide sulfurtransferase activity"/>
    <property type="evidence" value="ECO:0007669"/>
    <property type="project" value="InterPro"/>
</dbReference>
<dbReference type="InterPro" id="IPR050229">
    <property type="entry name" value="GlpE_sulfurtransferase"/>
</dbReference>
<dbReference type="CDD" id="cd00158">
    <property type="entry name" value="RHOD"/>
    <property type="match status" value="1"/>
</dbReference>
<dbReference type="SMART" id="SM00450">
    <property type="entry name" value="RHOD"/>
    <property type="match status" value="1"/>
</dbReference>
<dbReference type="AlphaFoldDB" id="A0A6I6CYE9"/>
<reference evidence="3 4" key="1">
    <citation type="submission" date="2019-11" db="EMBL/GenBank/DDBJ databases">
        <authorList>
            <person name="Zhang J."/>
            <person name="Sun C."/>
        </authorList>
    </citation>
    <scope>NUCLEOTIDE SEQUENCE [LARGE SCALE GENOMIC DNA]</scope>
    <source>
        <strain evidence="4">sp2</strain>
    </source>
</reference>
<feature type="signal peptide" evidence="1">
    <location>
        <begin position="1"/>
        <end position="30"/>
    </location>
</feature>
<gene>
    <name evidence="3" type="ORF">GM160_11440</name>
</gene>
<evidence type="ECO:0000256" key="1">
    <source>
        <dbReference type="SAM" id="SignalP"/>
    </source>
</evidence>
<feature type="chain" id="PRO_5026131812" evidence="1">
    <location>
        <begin position="31"/>
        <end position="162"/>
    </location>
</feature>
<accession>A0A6I6CYE9</accession>
<name>A0A6I6CYE9_9GAMM</name>
<dbReference type="PROSITE" id="PS50206">
    <property type="entry name" value="RHODANESE_3"/>
    <property type="match status" value="1"/>
</dbReference>
<proteinExistence type="predicted"/>
<dbReference type="InterPro" id="IPR036873">
    <property type="entry name" value="Rhodanese-like_dom_sf"/>
</dbReference>
<dbReference type="SUPFAM" id="SSF52821">
    <property type="entry name" value="Rhodanese/Cell cycle control phosphatase"/>
    <property type="match status" value="1"/>
</dbReference>
<organism evidence="3 4">
    <name type="scientific">Guyparkeria halophila</name>
    <dbReference type="NCBI Taxonomy" id="47960"/>
    <lineage>
        <taxon>Bacteria</taxon>
        <taxon>Pseudomonadati</taxon>
        <taxon>Pseudomonadota</taxon>
        <taxon>Gammaproteobacteria</taxon>
        <taxon>Chromatiales</taxon>
        <taxon>Thioalkalibacteraceae</taxon>
        <taxon>Guyparkeria</taxon>
    </lineage>
</organism>
<keyword evidence="4" id="KW-1185">Reference proteome</keyword>
<dbReference type="InterPro" id="IPR001763">
    <property type="entry name" value="Rhodanese-like_dom"/>
</dbReference>
<dbReference type="PANTHER" id="PTHR43031">
    <property type="entry name" value="FAD-DEPENDENT OXIDOREDUCTASE"/>
    <property type="match status" value="1"/>
</dbReference>
<dbReference type="PANTHER" id="PTHR43031:SF16">
    <property type="entry name" value="OXIDOREDUCTASE"/>
    <property type="match status" value="1"/>
</dbReference>
<keyword evidence="1" id="KW-0732">Signal</keyword>
<evidence type="ECO:0000259" key="2">
    <source>
        <dbReference type="PROSITE" id="PS50206"/>
    </source>
</evidence>
<dbReference type="KEGG" id="ghl:GM160_11440"/>
<dbReference type="PROSITE" id="PS00380">
    <property type="entry name" value="RHODANESE_1"/>
    <property type="match status" value="1"/>
</dbReference>
<evidence type="ECO:0000313" key="3">
    <source>
        <dbReference type="EMBL" id="QGT79436.1"/>
    </source>
</evidence>
<dbReference type="EMBL" id="CP046415">
    <property type="protein sequence ID" value="QGT79436.1"/>
    <property type="molecule type" value="Genomic_DNA"/>
</dbReference>